<feature type="domain" description="HhH-GPD" evidence="10">
    <location>
        <begin position="113"/>
        <end position="261"/>
    </location>
</feature>
<accession>A0A0H5SJ82</accession>
<gene>
    <name evidence="11" type="ORF">HHT355_1951</name>
</gene>
<dbReference type="GO" id="GO:0140078">
    <property type="term" value="F:class I DNA-(apurinic or apyrimidinic site) endonuclease activity"/>
    <property type="evidence" value="ECO:0007669"/>
    <property type="project" value="UniProtKB-EC"/>
</dbReference>
<dbReference type="InterPro" id="IPR012904">
    <property type="entry name" value="OGG_N"/>
</dbReference>
<reference evidence="11 12" key="1">
    <citation type="submission" date="2015-06" db="EMBL/GenBank/DDBJ databases">
        <authorList>
            <person name="Wibberg Daniel"/>
        </authorList>
    </citation>
    <scope>NUCLEOTIDE SEQUENCE [LARGE SCALE GENOMIC DNA]</scope>
    <source>
        <strain evidence="11 12">T3/55T</strain>
    </source>
</reference>
<evidence type="ECO:0000256" key="2">
    <source>
        <dbReference type="ARBA" id="ARBA00012720"/>
    </source>
</evidence>
<dbReference type="SMART" id="SM00478">
    <property type="entry name" value="ENDO3c"/>
    <property type="match status" value="1"/>
</dbReference>
<dbReference type="AlphaFoldDB" id="A0A0H5SJ82"/>
<keyword evidence="3" id="KW-0227">DNA damage</keyword>
<dbReference type="Gene3D" id="1.10.1670.10">
    <property type="entry name" value="Helix-hairpin-Helix base-excision DNA repair enzymes (C-terminal)"/>
    <property type="match status" value="1"/>
</dbReference>
<protein>
    <recommendedName>
        <fullName evidence="2">DNA-(apurinic or apyrimidinic site) lyase</fullName>
        <ecNumber evidence="2">4.2.99.18</ecNumber>
    </recommendedName>
</protein>
<evidence type="ECO:0000256" key="8">
    <source>
        <dbReference type="ARBA" id="ARBA00023295"/>
    </source>
</evidence>
<dbReference type="GO" id="GO:0006284">
    <property type="term" value="P:base-excision repair"/>
    <property type="evidence" value="ECO:0007669"/>
    <property type="project" value="InterPro"/>
</dbReference>
<dbReference type="SUPFAM" id="SSF48150">
    <property type="entry name" value="DNA-glycosylase"/>
    <property type="match status" value="1"/>
</dbReference>
<evidence type="ECO:0000256" key="9">
    <source>
        <dbReference type="ARBA" id="ARBA00044632"/>
    </source>
</evidence>
<keyword evidence="8" id="KW-0326">Glycosidase</keyword>
<evidence type="ECO:0000313" key="12">
    <source>
        <dbReference type="Proteomes" id="UP000236497"/>
    </source>
</evidence>
<dbReference type="Pfam" id="PF07934">
    <property type="entry name" value="OGG_N"/>
    <property type="match status" value="1"/>
</dbReference>
<evidence type="ECO:0000256" key="3">
    <source>
        <dbReference type="ARBA" id="ARBA00022763"/>
    </source>
</evidence>
<dbReference type="GO" id="GO:0003684">
    <property type="term" value="F:damaged DNA binding"/>
    <property type="evidence" value="ECO:0007669"/>
    <property type="project" value="InterPro"/>
</dbReference>
<dbReference type="InterPro" id="IPR052054">
    <property type="entry name" value="Oxidative_DNA_repair_enzyme"/>
</dbReference>
<dbReference type="EC" id="4.2.99.18" evidence="2"/>
<dbReference type="InterPro" id="IPR023170">
    <property type="entry name" value="HhH_base_excis_C"/>
</dbReference>
<keyword evidence="6" id="KW-0456">Lyase</keyword>
<dbReference type="Proteomes" id="UP000236497">
    <property type="component" value="Unassembled WGS sequence"/>
</dbReference>
<evidence type="ECO:0000256" key="7">
    <source>
        <dbReference type="ARBA" id="ARBA00023268"/>
    </source>
</evidence>
<dbReference type="GO" id="GO:0006289">
    <property type="term" value="P:nucleotide-excision repair"/>
    <property type="evidence" value="ECO:0007669"/>
    <property type="project" value="InterPro"/>
</dbReference>
<keyword evidence="4" id="KW-0378">Hydrolase</keyword>
<keyword evidence="7" id="KW-0511">Multifunctional enzyme</keyword>
<dbReference type="Gene3D" id="3.30.310.260">
    <property type="match status" value="1"/>
</dbReference>
<dbReference type="EMBL" id="CVTD020000023">
    <property type="protein sequence ID" value="CRZ35150.1"/>
    <property type="molecule type" value="Genomic_DNA"/>
</dbReference>
<sequence length="275" mass="31930">MIIENKNFDLKQIAESGQCFRMNPISQNKYYLIAFDRYLELEQLEEDVVEISCSEEDYNKIWKNYFHLDFDYGSIVDKLVSGTDNFLKEAAKYGKGIRILRQDPFEMLISFIISQNKNIPAIKSCIEKICEVYGNKTEDKTTGKVYYTFPTPNKLAEAKKEDLRALKLGYRDEYIIEASRAVYLGKIDLEALKACSHEEAVKTLKSIKGIGDKVANCISLFGLHHIEAFPIDVWMKRVLSEYYDNKFDTALYQGYAGIVQQYMFYYIRHVHGVNN</sequence>
<dbReference type="OrthoDB" id="9798522at2"/>
<evidence type="ECO:0000256" key="1">
    <source>
        <dbReference type="ARBA" id="ARBA00010679"/>
    </source>
</evidence>
<dbReference type="Gene3D" id="1.10.340.30">
    <property type="entry name" value="Hypothetical protein, domain 2"/>
    <property type="match status" value="1"/>
</dbReference>
<keyword evidence="12" id="KW-1185">Reference proteome</keyword>
<dbReference type="Pfam" id="PF00730">
    <property type="entry name" value="HhH-GPD"/>
    <property type="match status" value="1"/>
</dbReference>
<evidence type="ECO:0000313" key="11">
    <source>
        <dbReference type="EMBL" id="CRZ35150.1"/>
    </source>
</evidence>
<name>A0A0H5SJ82_HERHM</name>
<comment type="catalytic activity">
    <reaction evidence="9">
        <text>2'-deoxyribonucleotide-(2'-deoxyribose 5'-phosphate)-2'-deoxyribonucleotide-DNA = a 3'-end 2'-deoxyribonucleotide-(2,3-dehydro-2,3-deoxyribose 5'-phosphate)-DNA + a 5'-end 5'-phospho-2'-deoxyribonucleoside-DNA + H(+)</text>
        <dbReference type="Rhea" id="RHEA:66592"/>
        <dbReference type="Rhea" id="RHEA-COMP:13180"/>
        <dbReference type="Rhea" id="RHEA-COMP:16897"/>
        <dbReference type="Rhea" id="RHEA-COMP:17067"/>
        <dbReference type="ChEBI" id="CHEBI:15378"/>
        <dbReference type="ChEBI" id="CHEBI:136412"/>
        <dbReference type="ChEBI" id="CHEBI:157695"/>
        <dbReference type="ChEBI" id="CHEBI:167181"/>
        <dbReference type="EC" id="4.2.99.18"/>
    </reaction>
</comment>
<dbReference type="InterPro" id="IPR011257">
    <property type="entry name" value="DNA_glycosylase"/>
</dbReference>
<dbReference type="InterPro" id="IPR003265">
    <property type="entry name" value="HhH-GPD_domain"/>
</dbReference>
<dbReference type="GO" id="GO:0008534">
    <property type="term" value="F:oxidized purine nucleobase lesion DNA N-glycosylase activity"/>
    <property type="evidence" value="ECO:0007669"/>
    <property type="project" value="InterPro"/>
</dbReference>
<evidence type="ECO:0000256" key="4">
    <source>
        <dbReference type="ARBA" id="ARBA00022801"/>
    </source>
</evidence>
<dbReference type="PANTHER" id="PTHR10242:SF2">
    <property type="entry name" value="N-GLYCOSYLASE_DNA LYASE"/>
    <property type="match status" value="1"/>
</dbReference>
<organism evidence="11 12">
    <name type="scientific">Herbinix hemicellulosilytica</name>
    <dbReference type="NCBI Taxonomy" id="1564487"/>
    <lineage>
        <taxon>Bacteria</taxon>
        <taxon>Bacillati</taxon>
        <taxon>Bacillota</taxon>
        <taxon>Clostridia</taxon>
        <taxon>Lachnospirales</taxon>
        <taxon>Lachnospiraceae</taxon>
        <taxon>Herbinix</taxon>
    </lineage>
</organism>
<dbReference type="SUPFAM" id="SSF55945">
    <property type="entry name" value="TATA-box binding protein-like"/>
    <property type="match status" value="1"/>
</dbReference>
<dbReference type="RefSeq" id="WP_103203244.1">
    <property type="nucleotide sequence ID" value="NZ_CVTD020000023.1"/>
</dbReference>
<dbReference type="PANTHER" id="PTHR10242">
    <property type="entry name" value="8-OXOGUANINE DNA GLYCOSYLASE"/>
    <property type="match status" value="1"/>
</dbReference>
<keyword evidence="5" id="KW-0234">DNA repair</keyword>
<proteinExistence type="inferred from homology"/>
<evidence type="ECO:0000259" key="10">
    <source>
        <dbReference type="SMART" id="SM00478"/>
    </source>
</evidence>
<evidence type="ECO:0000256" key="5">
    <source>
        <dbReference type="ARBA" id="ARBA00023204"/>
    </source>
</evidence>
<dbReference type="CDD" id="cd00056">
    <property type="entry name" value="ENDO3c"/>
    <property type="match status" value="1"/>
</dbReference>
<evidence type="ECO:0000256" key="6">
    <source>
        <dbReference type="ARBA" id="ARBA00023239"/>
    </source>
</evidence>
<comment type="similarity">
    <text evidence="1">Belongs to the type-1 OGG1 family.</text>
</comment>